<dbReference type="Proteomes" id="UP000828251">
    <property type="component" value="Unassembled WGS sequence"/>
</dbReference>
<dbReference type="GO" id="GO:0005524">
    <property type="term" value="F:ATP binding"/>
    <property type="evidence" value="ECO:0007669"/>
    <property type="project" value="UniProtKB-KW"/>
</dbReference>
<dbReference type="FunFam" id="3.40.50.300:FF:001091">
    <property type="entry name" value="Probable disease resistance protein At1g61300"/>
    <property type="match status" value="1"/>
</dbReference>
<feature type="domain" description="AAA+ ATPase" evidence="8">
    <location>
        <begin position="39"/>
        <end position="178"/>
    </location>
</feature>
<dbReference type="SUPFAM" id="SSF52058">
    <property type="entry name" value="L domain-like"/>
    <property type="match status" value="1"/>
</dbReference>
<keyword evidence="10" id="KW-1185">Reference proteome</keyword>
<comment type="similarity">
    <text evidence="1">Belongs to the disease resistance NB-LRR family.</text>
</comment>
<dbReference type="FunFam" id="1.10.8.430:FF:000003">
    <property type="entry name" value="Probable disease resistance protein At5g66910"/>
    <property type="match status" value="1"/>
</dbReference>
<dbReference type="Gene3D" id="1.10.8.430">
    <property type="entry name" value="Helical domain of apoptotic protease-activating factors"/>
    <property type="match status" value="1"/>
</dbReference>
<evidence type="ECO:0000256" key="2">
    <source>
        <dbReference type="ARBA" id="ARBA00022614"/>
    </source>
</evidence>
<dbReference type="Gene3D" id="3.80.10.10">
    <property type="entry name" value="Ribonuclease Inhibitor"/>
    <property type="match status" value="2"/>
</dbReference>
<dbReference type="OrthoDB" id="736010at2759"/>
<dbReference type="EMBL" id="JAIQCV010000007">
    <property type="protein sequence ID" value="KAH1083837.1"/>
    <property type="molecule type" value="Genomic_DNA"/>
</dbReference>
<evidence type="ECO:0000256" key="6">
    <source>
        <dbReference type="ARBA" id="ARBA00022840"/>
    </source>
</evidence>
<evidence type="ECO:0000259" key="8">
    <source>
        <dbReference type="SMART" id="SM00382"/>
    </source>
</evidence>
<dbReference type="Pfam" id="PF23247">
    <property type="entry name" value="LRR_RPS2"/>
    <property type="match status" value="1"/>
</dbReference>
<gene>
    <name evidence="9" type="ORF">J1N35_023598</name>
</gene>
<feature type="region of interest" description="Disordered" evidence="7">
    <location>
        <begin position="1"/>
        <end position="22"/>
    </location>
</feature>
<proteinExistence type="inferred from homology"/>
<dbReference type="GO" id="GO:0043531">
    <property type="term" value="F:ADP binding"/>
    <property type="evidence" value="ECO:0007669"/>
    <property type="project" value="InterPro"/>
</dbReference>
<dbReference type="PRINTS" id="PR00364">
    <property type="entry name" value="DISEASERSIST"/>
</dbReference>
<evidence type="ECO:0000256" key="3">
    <source>
        <dbReference type="ARBA" id="ARBA00022737"/>
    </source>
</evidence>
<accession>A0A9D3VK69</accession>
<dbReference type="PANTHER" id="PTHR33463:SF202">
    <property type="entry name" value="NB-ARC DOMAIN-CONTAINING PROTEIN"/>
    <property type="match status" value="1"/>
</dbReference>
<keyword evidence="4" id="KW-0547">Nucleotide-binding</keyword>
<dbReference type="SMART" id="SM00382">
    <property type="entry name" value="AAA"/>
    <property type="match status" value="1"/>
</dbReference>
<dbReference type="Pfam" id="PF00931">
    <property type="entry name" value="NB-ARC"/>
    <property type="match status" value="1"/>
</dbReference>
<dbReference type="InterPro" id="IPR050905">
    <property type="entry name" value="Plant_NBS-LRR"/>
</dbReference>
<dbReference type="InterPro" id="IPR001611">
    <property type="entry name" value="Leu-rich_rpt"/>
</dbReference>
<keyword evidence="6" id="KW-0067">ATP-binding</keyword>
<dbReference type="GO" id="GO:0006952">
    <property type="term" value="P:defense response"/>
    <property type="evidence" value="ECO:0007669"/>
    <property type="project" value="UniProtKB-KW"/>
</dbReference>
<comment type="caution">
    <text evidence="9">The sequence shown here is derived from an EMBL/GenBank/DDBJ whole genome shotgun (WGS) entry which is preliminary data.</text>
</comment>
<dbReference type="Gene3D" id="3.40.50.300">
    <property type="entry name" value="P-loop containing nucleotide triphosphate hydrolases"/>
    <property type="match status" value="1"/>
</dbReference>
<organism evidence="9 10">
    <name type="scientific">Gossypium stocksii</name>
    <dbReference type="NCBI Taxonomy" id="47602"/>
    <lineage>
        <taxon>Eukaryota</taxon>
        <taxon>Viridiplantae</taxon>
        <taxon>Streptophyta</taxon>
        <taxon>Embryophyta</taxon>
        <taxon>Tracheophyta</taxon>
        <taxon>Spermatophyta</taxon>
        <taxon>Magnoliopsida</taxon>
        <taxon>eudicotyledons</taxon>
        <taxon>Gunneridae</taxon>
        <taxon>Pentapetalae</taxon>
        <taxon>rosids</taxon>
        <taxon>malvids</taxon>
        <taxon>Malvales</taxon>
        <taxon>Malvaceae</taxon>
        <taxon>Malvoideae</taxon>
        <taxon>Gossypium</taxon>
    </lineage>
</organism>
<keyword evidence="2" id="KW-0433">Leucine-rich repeat</keyword>
<dbReference type="Pfam" id="PF13855">
    <property type="entry name" value="LRR_8"/>
    <property type="match status" value="2"/>
</dbReference>
<dbReference type="InterPro" id="IPR057135">
    <property type="entry name" value="At4g27190-like_LRR"/>
</dbReference>
<dbReference type="InterPro" id="IPR027417">
    <property type="entry name" value="P-loop_NTPase"/>
</dbReference>
<name>A0A9D3VK69_9ROSI</name>
<evidence type="ECO:0000256" key="4">
    <source>
        <dbReference type="ARBA" id="ARBA00022741"/>
    </source>
</evidence>
<sequence length="739" mass="82420">MDKKSPVRAVEKQQGPSLAGQREAEEMIEKLMELLKGDENKRIAVWGMSGVGKTTLVRNLNNELESSSLMESIDIVIWITVSKDLDLKKVQSQIAKRLNLELDPNEVIEERAKMLLKRLMMKKFLLILDDVWEHIDLDIVGVPQTDDQANRKILLTTRSLDVCRAMMTDEEIKLDVLKQEAAWNLFAQNAGDVVEVPSINPLARAVAKECGGLPLALKTVGKSMRNKRRIELWKHALHHLQHSDPHIKHIEDEDSCLLEQGDCAGTVKLHDVVRDVAIWISTKQGSEEPCASILFTNITKPPKQFLGFSELTVILLVGNPINKIHDNLFAGFRNVRVLNLSLSHIVTLPPSLSQLQELRALLLRDCCYLEKLPSLGALRKLLVMDLSGTRLRELPNGTSKLKKLKELHLSRTHHLETIEAGTISGLQSLELLDMSFSAYKWDTRCNVDYGKASFNEILTLDRLSIVKLRLDKVDSLTLDSAWLMKLREFNIQISPGSCDSNHLATQHDEKRAILRGVDLMGIKGLNGLLDTASALDLVICGGISALSELSISHRLSSLQSVKSLSISKCDCITSLISGDNISGTILPNLEHLSLNRLENLGAILGGMVPRKGCLKWLKTIEVVDCKKLRALISFALLQQVKNLEQIKVKDCSKMKYIIGEEVSTEMIPKLRVIELSDLPILKTICSRLPAWPALEMIEVRNCPMLTKLPFATSNGVAATLKEIRGELHGGIALFTAMMR</sequence>
<dbReference type="PANTHER" id="PTHR33463">
    <property type="entry name" value="NB-ARC DOMAIN-CONTAINING PROTEIN-RELATED"/>
    <property type="match status" value="1"/>
</dbReference>
<keyword evidence="5" id="KW-0611">Plant defense</keyword>
<dbReference type="InterPro" id="IPR003591">
    <property type="entry name" value="Leu-rich_rpt_typical-subtyp"/>
</dbReference>
<dbReference type="InterPro" id="IPR002182">
    <property type="entry name" value="NB-ARC"/>
</dbReference>
<evidence type="ECO:0000256" key="1">
    <source>
        <dbReference type="ARBA" id="ARBA00008894"/>
    </source>
</evidence>
<evidence type="ECO:0000313" key="9">
    <source>
        <dbReference type="EMBL" id="KAH1083837.1"/>
    </source>
</evidence>
<dbReference type="InterPro" id="IPR032675">
    <property type="entry name" value="LRR_dom_sf"/>
</dbReference>
<protein>
    <recommendedName>
        <fullName evidence="8">AAA+ ATPase domain-containing protein</fullName>
    </recommendedName>
</protein>
<reference evidence="9 10" key="1">
    <citation type="journal article" date="2021" name="Plant Biotechnol. J.">
        <title>Multi-omics assisted identification of the key and species-specific regulatory components of drought-tolerant mechanisms in Gossypium stocksii.</title>
        <authorList>
            <person name="Yu D."/>
            <person name="Ke L."/>
            <person name="Zhang D."/>
            <person name="Wu Y."/>
            <person name="Sun Y."/>
            <person name="Mei J."/>
            <person name="Sun J."/>
            <person name="Sun Y."/>
        </authorList>
    </citation>
    <scope>NUCLEOTIDE SEQUENCE [LARGE SCALE GENOMIC DNA]</scope>
    <source>
        <strain evidence="10">cv. E1</strain>
        <tissue evidence="9">Leaf</tissue>
    </source>
</reference>
<dbReference type="AlphaFoldDB" id="A0A9D3VK69"/>
<dbReference type="InterPro" id="IPR003593">
    <property type="entry name" value="AAA+_ATPase"/>
</dbReference>
<evidence type="ECO:0000256" key="5">
    <source>
        <dbReference type="ARBA" id="ARBA00022821"/>
    </source>
</evidence>
<evidence type="ECO:0000256" key="7">
    <source>
        <dbReference type="SAM" id="MobiDB-lite"/>
    </source>
</evidence>
<feature type="compositionally biased region" description="Basic and acidic residues" evidence="7">
    <location>
        <begin position="1"/>
        <end position="11"/>
    </location>
</feature>
<dbReference type="SMART" id="SM00369">
    <property type="entry name" value="LRR_TYP"/>
    <property type="match status" value="3"/>
</dbReference>
<dbReference type="SUPFAM" id="SSF52540">
    <property type="entry name" value="P-loop containing nucleoside triphosphate hydrolases"/>
    <property type="match status" value="1"/>
</dbReference>
<dbReference type="InterPro" id="IPR042197">
    <property type="entry name" value="Apaf_helical"/>
</dbReference>
<evidence type="ECO:0000313" key="10">
    <source>
        <dbReference type="Proteomes" id="UP000828251"/>
    </source>
</evidence>
<keyword evidence="3" id="KW-0677">Repeat</keyword>